<name>A0ABV4CJH7_9PSEU</name>
<accession>A0ABV4CJH7</accession>
<dbReference type="RefSeq" id="WP_345365323.1">
    <property type="nucleotide sequence ID" value="NZ_BAABII010000013.1"/>
</dbReference>
<sequence>MTDTAQLVDALHRRVGTGAHGGRTIALTRTYDAAIADVWSACTEPDRLARWFLPVSGDLRTGGQYRLEGNASGTVERCDPPRGFTATWEFGGGTSRIELRLSTEEGGRTRLELEHSVPDDEHWAEFGPGAAGVGWDIGLLNLGLHLAGAQIQPEEEWAATEPGLRFMRLSSARWGEADIAAGAGPEQARAAAERTAAFYTGSTQ</sequence>
<evidence type="ECO:0000256" key="1">
    <source>
        <dbReference type="ARBA" id="ARBA00006817"/>
    </source>
</evidence>
<dbReference type="SUPFAM" id="SSF55961">
    <property type="entry name" value="Bet v1-like"/>
    <property type="match status" value="1"/>
</dbReference>
<dbReference type="EMBL" id="JBGEHV010000024">
    <property type="protein sequence ID" value="MEY8040623.1"/>
    <property type="molecule type" value="Genomic_DNA"/>
</dbReference>
<dbReference type="CDD" id="cd08899">
    <property type="entry name" value="SRPBCC_CalC_Aha1-like_6"/>
    <property type="match status" value="1"/>
</dbReference>
<dbReference type="InterPro" id="IPR013538">
    <property type="entry name" value="ASHA1/2-like_C"/>
</dbReference>
<feature type="domain" description="Activator of Hsp90 ATPase homologue 1/2-like C-terminal" evidence="2">
    <location>
        <begin position="32"/>
        <end position="135"/>
    </location>
</feature>
<proteinExistence type="inferred from homology"/>
<evidence type="ECO:0000313" key="3">
    <source>
        <dbReference type="EMBL" id="MEY8040623.1"/>
    </source>
</evidence>
<dbReference type="Gene3D" id="3.30.530.20">
    <property type="match status" value="1"/>
</dbReference>
<evidence type="ECO:0000259" key="2">
    <source>
        <dbReference type="Pfam" id="PF08327"/>
    </source>
</evidence>
<evidence type="ECO:0000313" key="4">
    <source>
        <dbReference type="Proteomes" id="UP001564626"/>
    </source>
</evidence>
<protein>
    <submittedName>
        <fullName evidence="3">SRPBCC family protein</fullName>
    </submittedName>
</protein>
<comment type="similarity">
    <text evidence="1">Belongs to the AHA1 family.</text>
</comment>
<dbReference type="Proteomes" id="UP001564626">
    <property type="component" value="Unassembled WGS sequence"/>
</dbReference>
<gene>
    <name evidence="3" type="ORF">AB8O55_14550</name>
</gene>
<organism evidence="3 4">
    <name type="scientific">Saccharopolyspora cebuensis</name>
    <dbReference type="NCBI Taxonomy" id="418759"/>
    <lineage>
        <taxon>Bacteria</taxon>
        <taxon>Bacillati</taxon>
        <taxon>Actinomycetota</taxon>
        <taxon>Actinomycetes</taxon>
        <taxon>Pseudonocardiales</taxon>
        <taxon>Pseudonocardiaceae</taxon>
        <taxon>Saccharopolyspora</taxon>
    </lineage>
</organism>
<reference evidence="3 4" key="1">
    <citation type="submission" date="2024-08" db="EMBL/GenBank/DDBJ databases">
        <title>Genome mining of Saccharopolyspora cebuensis PGLac3 from Nigerian medicinal plant.</title>
        <authorList>
            <person name="Ezeobiora C.E."/>
            <person name="Igbokwe N.H."/>
            <person name="Amin D.H."/>
            <person name="Mendie U.E."/>
        </authorList>
    </citation>
    <scope>NUCLEOTIDE SEQUENCE [LARGE SCALE GENOMIC DNA]</scope>
    <source>
        <strain evidence="3 4">PGLac3</strain>
    </source>
</reference>
<dbReference type="InterPro" id="IPR023393">
    <property type="entry name" value="START-like_dom_sf"/>
</dbReference>
<keyword evidence="4" id="KW-1185">Reference proteome</keyword>
<dbReference type="Pfam" id="PF08327">
    <property type="entry name" value="AHSA1"/>
    <property type="match status" value="1"/>
</dbReference>
<comment type="caution">
    <text evidence="3">The sequence shown here is derived from an EMBL/GenBank/DDBJ whole genome shotgun (WGS) entry which is preliminary data.</text>
</comment>